<evidence type="ECO:0000313" key="3">
    <source>
        <dbReference type="EMBL" id="MBE9189453.1"/>
    </source>
</evidence>
<dbReference type="InterPro" id="IPR019734">
    <property type="entry name" value="TPR_rpt"/>
</dbReference>
<sequence length="873" mass="95958">MIWAATLTPLVILSSSTLPVIATVNQTQVSATPVANQNANAMQLMQQGVNFYQAEQFAAAVEVLQQAVQMFRTEGDALHQAQALNYLSLVYQELGQWTSATQAIADSLQLLQTQDNAEYLPILAQALNTQGHLQLAQGQAEKALTTWQQATTTYQKIGDRTGSVGSKINQVQALKALGLYRRALTSLNSVKQLLQQEPDLLIKTTGLRSLGNVLRVIGDLPQSETVLRDSLAAAQTVRSPQNESAALLSLGNTSRAQQNLQNALSYYQQAASVTNSPHQKIQAQLNQLSLLLETQQLSDAQALLPEIQSLLANVPISRTSVNSRINLAQSLICLKQQEGQISVQSSPIVQQCANGEREKAQELSSLPSWSEIGQILATALQQARTLQDQRAEAQALGYLGGLYQQTQQWSDAQKLTEQALLVAQTINASDITYRWQWQLGRLQNATGRTQEAIASYTDAVSSLKSLRNDLVGINPELQFSFRDSVEPVYRELVSLLLQSPSTASQKNLVQARDTIEALQVAEIENFFRTACLDTQPVQIDQVDSSAAVIYPIILGDRLEVIVSLPKQPLRHYATALSANRVESIVEGLRQTLFTQTSRRYLPFAAEVYNWLIRPVAADLEKSGVKTIVFVLDGAMRNIPMAALYDGEQYLVEKYSIALTPGLQLLDPQPLARERLKALTAGLTEARESFAALPNVKLELEQIQSEVPSRVLLNQEFTTNTLQNAVQSSPVPVVHLATHGQFSSKAEETFILSWDSAIDVNQLNTILRTRDTNRRNAIELLVLSACETVAGDKRAALGLAGMAVRAGARSTLATLWSVSDVATASLMGQFYKEYANTSVTKADALRRAQQTLLKDPKYEHPYFWAPYVLVGNWL</sequence>
<dbReference type="Pfam" id="PF13176">
    <property type="entry name" value="TPR_7"/>
    <property type="match status" value="1"/>
</dbReference>
<name>A0ABR9UMF1_9CHRO</name>
<protein>
    <submittedName>
        <fullName evidence="3">CHAT domain-containing protein</fullName>
    </submittedName>
</protein>
<keyword evidence="1" id="KW-0732">Signal</keyword>
<evidence type="ECO:0000259" key="2">
    <source>
        <dbReference type="Pfam" id="PF12770"/>
    </source>
</evidence>
<keyword evidence="4" id="KW-1185">Reference proteome</keyword>
<feature type="signal peptide" evidence="1">
    <location>
        <begin position="1"/>
        <end position="22"/>
    </location>
</feature>
<dbReference type="EMBL" id="JADEWN010000005">
    <property type="protein sequence ID" value="MBE9189453.1"/>
    <property type="molecule type" value="Genomic_DNA"/>
</dbReference>
<feature type="domain" description="CHAT" evidence="2">
    <location>
        <begin position="603"/>
        <end position="871"/>
    </location>
</feature>
<organism evidence="3 4">
    <name type="scientific">Gloeocapsopsis crepidinum LEGE 06123</name>
    <dbReference type="NCBI Taxonomy" id="588587"/>
    <lineage>
        <taxon>Bacteria</taxon>
        <taxon>Bacillati</taxon>
        <taxon>Cyanobacteriota</taxon>
        <taxon>Cyanophyceae</taxon>
        <taxon>Oscillatoriophycideae</taxon>
        <taxon>Chroococcales</taxon>
        <taxon>Chroococcaceae</taxon>
        <taxon>Gloeocapsopsis</taxon>
    </lineage>
</organism>
<dbReference type="InterPro" id="IPR011990">
    <property type="entry name" value="TPR-like_helical_dom_sf"/>
</dbReference>
<dbReference type="InterPro" id="IPR024983">
    <property type="entry name" value="CHAT_dom"/>
</dbReference>
<dbReference type="SUPFAM" id="SSF48452">
    <property type="entry name" value="TPR-like"/>
    <property type="match status" value="3"/>
</dbReference>
<feature type="chain" id="PRO_5045793780" evidence="1">
    <location>
        <begin position="23"/>
        <end position="873"/>
    </location>
</feature>
<reference evidence="3 4" key="1">
    <citation type="submission" date="2020-10" db="EMBL/GenBank/DDBJ databases">
        <authorList>
            <person name="Castelo-Branco R."/>
            <person name="Eusebio N."/>
            <person name="Adriana R."/>
            <person name="Vieira A."/>
            <person name="Brugerolle De Fraissinette N."/>
            <person name="Rezende De Castro R."/>
            <person name="Schneider M.P."/>
            <person name="Vasconcelos V."/>
            <person name="Leao P.N."/>
        </authorList>
    </citation>
    <scope>NUCLEOTIDE SEQUENCE [LARGE SCALE GENOMIC DNA]</scope>
    <source>
        <strain evidence="3 4">LEGE 06123</strain>
    </source>
</reference>
<evidence type="ECO:0000256" key="1">
    <source>
        <dbReference type="SAM" id="SignalP"/>
    </source>
</evidence>
<accession>A0ABR9UMF1</accession>
<dbReference type="Proteomes" id="UP000651156">
    <property type="component" value="Unassembled WGS sequence"/>
</dbReference>
<gene>
    <name evidence="3" type="ORF">IQ230_03545</name>
</gene>
<dbReference type="PANTHER" id="PTHR10098:SF112">
    <property type="entry name" value="SLR0380 PROTEIN"/>
    <property type="match status" value="1"/>
</dbReference>
<comment type="caution">
    <text evidence="3">The sequence shown here is derived from an EMBL/GenBank/DDBJ whole genome shotgun (WGS) entry which is preliminary data.</text>
</comment>
<dbReference type="PANTHER" id="PTHR10098">
    <property type="entry name" value="RAPSYN-RELATED"/>
    <property type="match status" value="1"/>
</dbReference>
<dbReference type="SMART" id="SM00028">
    <property type="entry name" value="TPR"/>
    <property type="match status" value="7"/>
</dbReference>
<proteinExistence type="predicted"/>
<dbReference type="Pfam" id="PF12770">
    <property type="entry name" value="CHAT"/>
    <property type="match status" value="1"/>
</dbReference>
<evidence type="ECO:0000313" key="4">
    <source>
        <dbReference type="Proteomes" id="UP000651156"/>
    </source>
</evidence>
<dbReference type="Gene3D" id="1.25.40.10">
    <property type="entry name" value="Tetratricopeptide repeat domain"/>
    <property type="match status" value="2"/>
</dbReference>